<protein>
    <submittedName>
        <fullName evidence="2">Diacylglycerol kinase family lipid kinase</fullName>
    </submittedName>
</protein>
<dbReference type="PROSITE" id="PS50146">
    <property type="entry name" value="DAGK"/>
    <property type="match status" value="1"/>
</dbReference>
<dbReference type="Gene3D" id="3.40.50.10330">
    <property type="entry name" value="Probable inorganic polyphosphate/atp-NAD kinase, domain 1"/>
    <property type="match status" value="1"/>
</dbReference>
<evidence type="ECO:0000259" key="1">
    <source>
        <dbReference type="PROSITE" id="PS50146"/>
    </source>
</evidence>
<dbReference type="InterPro" id="IPR001206">
    <property type="entry name" value="Diacylglycerol_kinase_cat_dom"/>
</dbReference>
<gene>
    <name evidence="2" type="ORF">KDA27_18830</name>
</gene>
<keyword evidence="2" id="KW-0418">Kinase</keyword>
<sequence length="304" mass="31946">MDDKALIIMNPTAGQGDPASLRETLESALEQTDGWSGEVRETTGAGDCAEWAGTAEEDGFDRIIAVGGDGTALEAAEGLLTAGRSTPLGVVPQGTANVLAGVLCLPTDPAEAVKRALIGETRDFDLGYLPELDRCFLIGLGIGVPAQTVEKADREAKNRFGFGAYLGAFIEGLIENRSAVLDITVDGESVVAPGQSAILANLGEFDILGLTLAEGISPHDGLLDFFVIDHTEPGAVLESLKRFLGSDRKKEVSGFLHRKARSIRIESQTPLSVQIDGEWIGRTPVEVQVEAAAVSLVVGEAYSA</sequence>
<comment type="caution">
    <text evidence="2">The sequence shown here is derived from an EMBL/GenBank/DDBJ whole genome shotgun (WGS) entry which is preliminary data.</text>
</comment>
<dbReference type="PANTHER" id="PTHR30492">
    <property type="entry name" value="METHYLGLYOXAL SYNTHASE"/>
    <property type="match status" value="1"/>
</dbReference>
<dbReference type="Pfam" id="PF19279">
    <property type="entry name" value="YegS_C"/>
    <property type="match status" value="1"/>
</dbReference>
<proteinExistence type="predicted"/>
<reference evidence="2" key="2">
    <citation type="journal article" date="2021" name="Microbiome">
        <title>Successional dynamics and alternative stable states in a saline activated sludge microbial community over 9 years.</title>
        <authorList>
            <person name="Wang Y."/>
            <person name="Ye J."/>
            <person name="Ju F."/>
            <person name="Liu L."/>
            <person name="Boyd J.A."/>
            <person name="Deng Y."/>
            <person name="Parks D.H."/>
            <person name="Jiang X."/>
            <person name="Yin X."/>
            <person name="Woodcroft B.J."/>
            <person name="Tyson G.W."/>
            <person name="Hugenholtz P."/>
            <person name="Polz M.F."/>
            <person name="Zhang T."/>
        </authorList>
    </citation>
    <scope>NUCLEOTIDE SEQUENCE</scope>
    <source>
        <strain evidence="2">HKST-UBA02</strain>
    </source>
</reference>
<dbReference type="PANTHER" id="PTHR30492:SF0">
    <property type="entry name" value="METHYLGLYOXAL SYNTHASE"/>
    <property type="match status" value="1"/>
</dbReference>
<feature type="domain" description="DAGKc" evidence="1">
    <location>
        <begin position="1"/>
        <end position="132"/>
    </location>
</feature>
<dbReference type="InterPro" id="IPR017438">
    <property type="entry name" value="ATP-NAD_kinase_N"/>
</dbReference>
<dbReference type="Proteomes" id="UP000739538">
    <property type="component" value="Unassembled WGS sequence"/>
</dbReference>
<accession>A0A956NF70</accession>
<dbReference type="SUPFAM" id="SSF111331">
    <property type="entry name" value="NAD kinase/diacylglycerol kinase-like"/>
    <property type="match status" value="1"/>
</dbReference>
<evidence type="ECO:0000313" key="2">
    <source>
        <dbReference type="EMBL" id="MCA9757854.1"/>
    </source>
</evidence>
<dbReference type="InterPro" id="IPR045540">
    <property type="entry name" value="YegS/DAGK_C"/>
</dbReference>
<keyword evidence="2" id="KW-0808">Transferase</keyword>
<dbReference type="GO" id="GO:0008929">
    <property type="term" value="F:methylglyoxal synthase activity"/>
    <property type="evidence" value="ECO:0007669"/>
    <property type="project" value="InterPro"/>
</dbReference>
<evidence type="ECO:0000313" key="3">
    <source>
        <dbReference type="Proteomes" id="UP000739538"/>
    </source>
</evidence>
<dbReference type="Pfam" id="PF00781">
    <property type="entry name" value="DAGK_cat"/>
    <property type="match status" value="1"/>
</dbReference>
<organism evidence="2 3">
    <name type="scientific">Eiseniibacteriota bacterium</name>
    <dbReference type="NCBI Taxonomy" id="2212470"/>
    <lineage>
        <taxon>Bacteria</taxon>
        <taxon>Candidatus Eiseniibacteriota</taxon>
    </lineage>
</organism>
<reference evidence="2" key="1">
    <citation type="submission" date="2020-04" db="EMBL/GenBank/DDBJ databases">
        <authorList>
            <person name="Zhang T."/>
        </authorList>
    </citation>
    <scope>NUCLEOTIDE SEQUENCE</scope>
    <source>
        <strain evidence="2">HKST-UBA02</strain>
    </source>
</reference>
<dbReference type="InterPro" id="IPR004363">
    <property type="entry name" value="Methylgl_synth"/>
</dbReference>
<dbReference type="InterPro" id="IPR016064">
    <property type="entry name" value="NAD/diacylglycerol_kinase_sf"/>
</dbReference>
<dbReference type="AlphaFoldDB" id="A0A956NF70"/>
<dbReference type="GO" id="GO:0016301">
    <property type="term" value="F:kinase activity"/>
    <property type="evidence" value="ECO:0007669"/>
    <property type="project" value="UniProtKB-KW"/>
</dbReference>
<name>A0A956NF70_UNCEI</name>
<dbReference type="GO" id="GO:0005829">
    <property type="term" value="C:cytosol"/>
    <property type="evidence" value="ECO:0007669"/>
    <property type="project" value="TreeGrafter"/>
</dbReference>
<dbReference type="GO" id="GO:0019242">
    <property type="term" value="P:methylglyoxal biosynthetic process"/>
    <property type="evidence" value="ECO:0007669"/>
    <property type="project" value="InterPro"/>
</dbReference>
<dbReference type="Gene3D" id="2.60.200.40">
    <property type="match status" value="1"/>
</dbReference>
<dbReference type="EMBL" id="JAGQHS010000124">
    <property type="protein sequence ID" value="MCA9757854.1"/>
    <property type="molecule type" value="Genomic_DNA"/>
</dbReference>
<dbReference type="SMART" id="SM00046">
    <property type="entry name" value="DAGKc"/>
    <property type="match status" value="1"/>
</dbReference>